<dbReference type="Pfam" id="PF01380">
    <property type="entry name" value="SIS"/>
    <property type="match status" value="1"/>
</dbReference>
<dbReference type="InterPro" id="IPR004800">
    <property type="entry name" value="KdsD/KpsF-type"/>
</dbReference>
<dbReference type="InterPro" id="IPR050986">
    <property type="entry name" value="GutQ/KpsF_isomerases"/>
</dbReference>
<dbReference type="Pfam" id="PF00571">
    <property type="entry name" value="CBS"/>
    <property type="match status" value="2"/>
</dbReference>
<dbReference type="InterPro" id="IPR001347">
    <property type="entry name" value="SIS_dom"/>
</dbReference>
<dbReference type="GO" id="GO:0016853">
    <property type="term" value="F:isomerase activity"/>
    <property type="evidence" value="ECO:0007669"/>
    <property type="project" value="UniProtKB-KW"/>
</dbReference>
<name>A0ABX7P1A1_9BACT</name>
<evidence type="ECO:0000259" key="7">
    <source>
        <dbReference type="PROSITE" id="PS51371"/>
    </source>
</evidence>
<dbReference type="InterPro" id="IPR046342">
    <property type="entry name" value="CBS_dom_sf"/>
</dbReference>
<evidence type="ECO:0000313" key="10">
    <source>
        <dbReference type="Proteomes" id="UP000662747"/>
    </source>
</evidence>
<dbReference type="RefSeq" id="WP_206725183.1">
    <property type="nucleotide sequence ID" value="NZ_CP071090.1"/>
</dbReference>
<dbReference type="SMART" id="SM00116">
    <property type="entry name" value="CBS"/>
    <property type="match status" value="2"/>
</dbReference>
<keyword evidence="10" id="KW-1185">Reference proteome</keyword>
<dbReference type="CDD" id="cd04604">
    <property type="entry name" value="CBS_pair_SIS_assoc"/>
    <property type="match status" value="1"/>
</dbReference>
<dbReference type="NCBIfam" id="TIGR00393">
    <property type="entry name" value="kpsF"/>
    <property type="match status" value="1"/>
</dbReference>
<evidence type="ECO:0000256" key="4">
    <source>
        <dbReference type="PIRNR" id="PIRNR004692"/>
    </source>
</evidence>
<dbReference type="InterPro" id="IPR046348">
    <property type="entry name" value="SIS_dom_sf"/>
</dbReference>
<dbReference type="Gene3D" id="3.10.580.10">
    <property type="entry name" value="CBS-domain"/>
    <property type="match status" value="1"/>
</dbReference>
<dbReference type="PROSITE" id="PS51371">
    <property type="entry name" value="CBS"/>
    <property type="match status" value="2"/>
</dbReference>
<keyword evidence="3 5" id="KW-0129">CBS domain</keyword>
<gene>
    <name evidence="9" type="ORF">JY651_01085</name>
</gene>
<protein>
    <submittedName>
        <fullName evidence="9">KpsF/GutQ family sugar-phosphate isomerase</fullName>
    </submittedName>
</protein>
<dbReference type="PANTHER" id="PTHR42745:SF1">
    <property type="entry name" value="ARABINOSE 5-PHOSPHATE ISOMERASE KDSD"/>
    <property type="match status" value="1"/>
</dbReference>
<evidence type="ECO:0000256" key="1">
    <source>
        <dbReference type="ARBA" id="ARBA00008165"/>
    </source>
</evidence>
<feature type="domain" description="SIS" evidence="8">
    <location>
        <begin position="62"/>
        <end position="205"/>
    </location>
</feature>
<evidence type="ECO:0000259" key="8">
    <source>
        <dbReference type="PROSITE" id="PS51464"/>
    </source>
</evidence>
<keyword evidence="2" id="KW-0677">Repeat</keyword>
<feature type="compositionally biased region" description="Low complexity" evidence="6">
    <location>
        <begin position="15"/>
        <end position="26"/>
    </location>
</feature>
<evidence type="ECO:0000256" key="5">
    <source>
        <dbReference type="PROSITE-ProRule" id="PRU00703"/>
    </source>
</evidence>
<dbReference type="PANTHER" id="PTHR42745">
    <property type="match status" value="1"/>
</dbReference>
<dbReference type="InterPro" id="IPR000644">
    <property type="entry name" value="CBS_dom"/>
</dbReference>
<sequence length="351" mass="36625">MARAPRSAAKKPRLRALPGRPAAPAPSSDTEATLAYARGVLEAEARAILNVTERLGDSFIRAVGLVRECTGQVVVTGMGKAGHIGQKLSATLASTGIRSVYLHPAEAVHGDLGRVGRGDVILALSNSGSTEELLRLLPAFKRMATPVIALTGDAESPLARGAELVLDIGPIEEACPMGLVPTASTAALHALGDALAMAVLRSRPFGTEDYALLHPGGKLGRSVQRVFELMRSGPANPLVLDTAPLAQVVGVMTKTPGRPGAACVVDKGGKLVGIFTDGDLRRRVEGGLTDFTVPVRDVMGKHPRCVTPETLVLTATTQMRELKVDQLPVVDAEGNAVGLLDVQDLLAAKFV</sequence>
<dbReference type="SUPFAM" id="SSF53697">
    <property type="entry name" value="SIS domain"/>
    <property type="match status" value="1"/>
</dbReference>
<comment type="similarity">
    <text evidence="1 4">Belongs to the SIS family. GutQ/KpsF subfamily.</text>
</comment>
<evidence type="ECO:0000256" key="3">
    <source>
        <dbReference type="ARBA" id="ARBA00023122"/>
    </source>
</evidence>
<dbReference type="EMBL" id="CP071090">
    <property type="protein sequence ID" value="QSQ23611.1"/>
    <property type="molecule type" value="Genomic_DNA"/>
</dbReference>
<reference evidence="9 10" key="1">
    <citation type="submission" date="2021-02" db="EMBL/GenBank/DDBJ databases">
        <title>De Novo genome assembly of isolated myxobacteria.</title>
        <authorList>
            <person name="Stevens D.C."/>
        </authorList>
    </citation>
    <scope>NUCLEOTIDE SEQUENCE [LARGE SCALE GENOMIC DNA]</scope>
    <source>
        <strain evidence="10">SCPEA02</strain>
    </source>
</reference>
<proteinExistence type="inferred from homology"/>
<evidence type="ECO:0000313" key="9">
    <source>
        <dbReference type="EMBL" id="QSQ23611.1"/>
    </source>
</evidence>
<evidence type="ECO:0000256" key="6">
    <source>
        <dbReference type="SAM" id="MobiDB-lite"/>
    </source>
</evidence>
<dbReference type="PIRSF" id="PIRSF004692">
    <property type="entry name" value="KdsD_KpsF"/>
    <property type="match status" value="1"/>
</dbReference>
<feature type="domain" description="CBS" evidence="7">
    <location>
        <begin position="230"/>
        <end position="291"/>
    </location>
</feature>
<dbReference type="Proteomes" id="UP000662747">
    <property type="component" value="Chromosome"/>
</dbReference>
<keyword evidence="9" id="KW-0413">Isomerase</keyword>
<accession>A0ABX7P1A1</accession>
<dbReference type="PROSITE" id="PS51464">
    <property type="entry name" value="SIS"/>
    <property type="match status" value="1"/>
</dbReference>
<dbReference type="InterPro" id="IPR035474">
    <property type="entry name" value="SIS_Kpsf"/>
</dbReference>
<feature type="region of interest" description="Disordered" evidence="6">
    <location>
        <begin position="1"/>
        <end position="29"/>
    </location>
</feature>
<dbReference type="CDD" id="cd05014">
    <property type="entry name" value="SIS_Kpsf"/>
    <property type="match status" value="1"/>
</dbReference>
<organism evidence="9 10">
    <name type="scientific">Pyxidicoccus parkwayensis</name>
    <dbReference type="NCBI Taxonomy" id="2813578"/>
    <lineage>
        <taxon>Bacteria</taxon>
        <taxon>Pseudomonadati</taxon>
        <taxon>Myxococcota</taxon>
        <taxon>Myxococcia</taxon>
        <taxon>Myxococcales</taxon>
        <taxon>Cystobacterineae</taxon>
        <taxon>Myxococcaceae</taxon>
        <taxon>Pyxidicoccus</taxon>
    </lineage>
</organism>
<dbReference type="Gene3D" id="3.40.50.10490">
    <property type="entry name" value="Glucose-6-phosphate isomerase like protein, domain 1"/>
    <property type="match status" value="1"/>
</dbReference>
<evidence type="ECO:0000256" key="2">
    <source>
        <dbReference type="ARBA" id="ARBA00022737"/>
    </source>
</evidence>
<feature type="domain" description="CBS" evidence="7">
    <location>
        <begin position="299"/>
        <end position="351"/>
    </location>
</feature>